<reference evidence="2 3" key="1">
    <citation type="submission" date="2020-01" db="EMBL/GenBank/DDBJ databases">
        <title>Genomes of bacteria type strains.</title>
        <authorList>
            <person name="Chen J."/>
            <person name="Zhu S."/>
            <person name="Yang J."/>
        </authorList>
    </citation>
    <scope>NUCLEOTIDE SEQUENCE [LARGE SCALE GENOMIC DNA]</scope>
    <source>
        <strain evidence="2 3">DSM 16655</strain>
    </source>
</reference>
<dbReference type="InterPro" id="IPR014729">
    <property type="entry name" value="Rossmann-like_a/b/a_fold"/>
</dbReference>
<dbReference type="InterPro" id="IPR050128">
    <property type="entry name" value="Sulfate_adenylyltrnsfr_sub2"/>
</dbReference>
<dbReference type="Gene3D" id="3.40.50.620">
    <property type="entry name" value="HUPs"/>
    <property type="match status" value="1"/>
</dbReference>
<dbReference type="Proteomes" id="UP001320715">
    <property type="component" value="Unassembled WGS sequence"/>
</dbReference>
<sequence>MSTTPAKIQDLISRGALFVINHSAGKDSQAMAIVLRRLVPAKQLLVIHADLGEVEWAGNVDHIHATVGDLPIETCRNPNKTLLEMVERRGMWPSPSHRQCTSDLKRGPIERTIRQYLKAHPEFGGLVVNCMGIRAEESAARSKQTPFRFHAGNSKAGREWYDWLPIFEMSKADVFALIREAGQTPHPAYAAGMSRLSCVFCIMANRSDLKTAARLNPSLYRKYVELERRIGHTLAMDGRGLEEVTGIAA</sequence>
<feature type="domain" description="Phosphoadenosine phosphosulphate reductase" evidence="1">
    <location>
        <begin position="19"/>
        <end position="202"/>
    </location>
</feature>
<accession>A0ABT1CM93</accession>
<dbReference type="PANTHER" id="PTHR43196">
    <property type="entry name" value="SULFATE ADENYLYLTRANSFERASE SUBUNIT 2"/>
    <property type="match status" value="1"/>
</dbReference>
<name>A0ABT1CM93_9HYPH</name>
<evidence type="ECO:0000259" key="1">
    <source>
        <dbReference type="Pfam" id="PF01507"/>
    </source>
</evidence>
<dbReference type="SUPFAM" id="SSF52402">
    <property type="entry name" value="Adenine nucleotide alpha hydrolases-like"/>
    <property type="match status" value="1"/>
</dbReference>
<evidence type="ECO:0000313" key="2">
    <source>
        <dbReference type="EMBL" id="MCO6407319.1"/>
    </source>
</evidence>
<keyword evidence="3" id="KW-1185">Reference proteome</keyword>
<evidence type="ECO:0000313" key="3">
    <source>
        <dbReference type="Proteomes" id="UP001320715"/>
    </source>
</evidence>
<protein>
    <submittedName>
        <fullName evidence="2">Phosphoadenosine phosphosulfate reductase family protein</fullName>
    </submittedName>
</protein>
<dbReference type="RefSeq" id="WP_252914703.1">
    <property type="nucleotide sequence ID" value="NZ_JAAAML010000001.1"/>
</dbReference>
<comment type="caution">
    <text evidence="2">The sequence shown here is derived from an EMBL/GenBank/DDBJ whole genome shotgun (WGS) entry which is preliminary data.</text>
</comment>
<gene>
    <name evidence="2" type="ORF">GTW23_03960</name>
</gene>
<proteinExistence type="predicted"/>
<dbReference type="PANTHER" id="PTHR43196:SF2">
    <property type="entry name" value="PHOSPHOADENOSINE PHOSPHOSULFATE REDUCTASE"/>
    <property type="match status" value="1"/>
</dbReference>
<dbReference type="InterPro" id="IPR002500">
    <property type="entry name" value="PAPS_reduct_dom"/>
</dbReference>
<dbReference type="Pfam" id="PF01507">
    <property type="entry name" value="PAPS_reduct"/>
    <property type="match status" value="1"/>
</dbReference>
<organism evidence="2 3">
    <name type="scientific">Hoeflea alexandrii</name>
    <dbReference type="NCBI Taxonomy" id="288436"/>
    <lineage>
        <taxon>Bacteria</taxon>
        <taxon>Pseudomonadati</taxon>
        <taxon>Pseudomonadota</taxon>
        <taxon>Alphaproteobacteria</taxon>
        <taxon>Hyphomicrobiales</taxon>
        <taxon>Rhizobiaceae</taxon>
        <taxon>Hoeflea</taxon>
    </lineage>
</organism>
<dbReference type="EMBL" id="JAAAML010000001">
    <property type="protein sequence ID" value="MCO6407319.1"/>
    <property type="molecule type" value="Genomic_DNA"/>
</dbReference>